<evidence type="ECO:0000256" key="5">
    <source>
        <dbReference type="ARBA" id="ARBA00023211"/>
    </source>
</evidence>
<accession>A0ABT4JSB8</accession>
<evidence type="ECO:0000313" key="7">
    <source>
        <dbReference type="EMBL" id="MCZ2720494.1"/>
    </source>
</evidence>
<keyword evidence="8" id="KW-1185">Reference proteome</keyword>
<keyword evidence="3" id="KW-0479">Metal-binding</keyword>
<dbReference type="PANTHER" id="PTHR34990:SF2">
    <property type="entry name" value="BLL8164 PROTEIN"/>
    <property type="match status" value="1"/>
</dbReference>
<sequence length="273" mass="31200">MQTRYRSVFISDVHLGTRACQANHLLDFLNTIECETLYLVGDIIDLYEMQKKAYFTEEHRQIISLIMQKAREGTKVIYIPGNHDAFFRQLAGQSIAGIDIKLNDIYTSVDGRQFYVSHGDEFDQVVKISPLLLAIGDRAHGLMLNLNNWVNGIRKLIGRPYWSFANYIKNHINKAKQFISRFEQAALKSAESHNVDGFICGHIHYASFRLQHGKLYCNDGDWVEDCSALVESEQGVFSLLHWSENPHTIAVEPELETQWGTKSKTTSGPIKYT</sequence>
<gene>
    <name evidence="7" type="ORF">O1D97_02240</name>
</gene>
<dbReference type="RefSeq" id="WP_269122442.1">
    <property type="nucleotide sequence ID" value="NZ_JAPUBN010000007.1"/>
</dbReference>
<dbReference type="InterPro" id="IPR004843">
    <property type="entry name" value="Calcineurin-like_PHP"/>
</dbReference>
<evidence type="ECO:0000256" key="4">
    <source>
        <dbReference type="ARBA" id="ARBA00023136"/>
    </source>
</evidence>
<keyword evidence="2" id="KW-0997">Cell inner membrane</keyword>
<keyword evidence="4" id="KW-0472">Membrane</keyword>
<keyword evidence="5" id="KW-0464">Manganese</keyword>
<dbReference type="InterPro" id="IPR043461">
    <property type="entry name" value="LpxH-like"/>
</dbReference>
<protein>
    <submittedName>
        <fullName evidence="7">UDP-2,3-diacylglucosamine diphosphatase</fullName>
    </submittedName>
</protein>
<dbReference type="PANTHER" id="PTHR34990">
    <property type="entry name" value="UDP-2,3-DIACYLGLUCOSAMINE HYDROLASE-RELATED"/>
    <property type="match status" value="1"/>
</dbReference>
<dbReference type="CDD" id="cd07398">
    <property type="entry name" value="MPP_YbbF-LpxH"/>
    <property type="match status" value="1"/>
</dbReference>
<dbReference type="Proteomes" id="UP001149719">
    <property type="component" value="Unassembled WGS sequence"/>
</dbReference>
<comment type="caution">
    <text evidence="7">The sequence shown here is derived from an EMBL/GenBank/DDBJ whole genome shotgun (WGS) entry which is preliminary data.</text>
</comment>
<name>A0ABT4JSB8_9GAMM</name>
<dbReference type="Pfam" id="PF00149">
    <property type="entry name" value="Metallophos"/>
    <property type="match status" value="1"/>
</dbReference>
<organism evidence="7 8">
    <name type="scientific">Marinomonas phaeophyticola</name>
    <dbReference type="NCBI Taxonomy" id="3004091"/>
    <lineage>
        <taxon>Bacteria</taxon>
        <taxon>Pseudomonadati</taxon>
        <taxon>Pseudomonadota</taxon>
        <taxon>Gammaproteobacteria</taxon>
        <taxon>Oceanospirillales</taxon>
        <taxon>Oceanospirillaceae</taxon>
        <taxon>Marinomonas</taxon>
    </lineage>
</organism>
<feature type="domain" description="Calcineurin-like phosphoesterase" evidence="6">
    <location>
        <begin position="6"/>
        <end position="205"/>
    </location>
</feature>
<proteinExistence type="predicted"/>
<evidence type="ECO:0000256" key="2">
    <source>
        <dbReference type="ARBA" id="ARBA00022519"/>
    </source>
</evidence>
<evidence type="ECO:0000256" key="3">
    <source>
        <dbReference type="ARBA" id="ARBA00022723"/>
    </source>
</evidence>
<dbReference type="InterPro" id="IPR029052">
    <property type="entry name" value="Metallo-depent_PP-like"/>
</dbReference>
<evidence type="ECO:0000256" key="1">
    <source>
        <dbReference type="ARBA" id="ARBA00022475"/>
    </source>
</evidence>
<reference evidence="7" key="1">
    <citation type="submission" date="2022-12" db="EMBL/GenBank/DDBJ databases">
        <title>Marinomonas 15G1-11 sp. nov, isolated from marine algae.</title>
        <authorList>
            <person name="Butt M."/>
            <person name="Choi D.G."/>
            <person name="Kim J.M."/>
            <person name="Lee J.K."/>
            <person name="Baek J.H."/>
            <person name="Jeon C.O."/>
        </authorList>
    </citation>
    <scope>NUCLEOTIDE SEQUENCE</scope>
    <source>
        <strain evidence="7">15G1-11</strain>
    </source>
</reference>
<dbReference type="SUPFAM" id="SSF56300">
    <property type="entry name" value="Metallo-dependent phosphatases"/>
    <property type="match status" value="1"/>
</dbReference>
<dbReference type="Gene3D" id="3.60.21.10">
    <property type="match status" value="1"/>
</dbReference>
<keyword evidence="1" id="KW-1003">Cell membrane</keyword>
<evidence type="ECO:0000313" key="8">
    <source>
        <dbReference type="Proteomes" id="UP001149719"/>
    </source>
</evidence>
<dbReference type="EMBL" id="JAPUBN010000007">
    <property type="protein sequence ID" value="MCZ2720494.1"/>
    <property type="molecule type" value="Genomic_DNA"/>
</dbReference>
<evidence type="ECO:0000259" key="6">
    <source>
        <dbReference type="Pfam" id="PF00149"/>
    </source>
</evidence>